<evidence type="ECO:0000313" key="2">
    <source>
        <dbReference type="Proteomes" id="UP000275772"/>
    </source>
</evidence>
<dbReference type="EMBL" id="UNSH01000070">
    <property type="protein sequence ID" value="SZF04939.1"/>
    <property type="molecule type" value="Genomic_DNA"/>
</dbReference>
<gene>
    <name evidence="1" type="ORF">BLGHR1_15738</name>
</gene>
<evidence type="ECO:0000313" key="1">
    <source>
        <dbReference type="EMBL" id="SZF04939.1"/>
    </source>
</evidence>
<accession>A0A383UYW6</accession>
<name>A0A383UYW6_BLUHO</name>
<reference evidence="1 2" key="1">
    <citation type="submission" date="2017-11" db="EMBL/GenBank/DDBJ databases">
        <authorList>
            <person name="Kracher B."/>
        </authorList>
    </citation>
    <scope>NUCLEOTIDE SEQUENCE [LARGE SCALE GENOMIC DNA]</scope>
    <source>
        <strain evidence="1 2">RACE1</strain>
    </source>
</reference>
<proteinExistence type="predicted"/>
<organism evidence="1 2">
    <name type="scientific">Blumeria hordei</name>
    <name type="common">Barley powdery mildew</name>
    <name type="synonym">Blumeria graminis f. sp. hordei</name>
    <dbReference type="NCBI Taxonomy" id="2867405"/>
    <lineage>
        <taxon>Eukaryota</taxon>
        <taxon>Fungi</taxon>
        <taxon>Dikarya</taxon>
        <taxon>Ascomycota</taxon>
        <taxon>Pezizomycotina</taxon>
        <taxon>Leotiomycetes</taxon>
        <taxon>Erysiphales</taxon>
        <taxon>Erysiphaceae</taxon>
        <taxon>Blumeria</taxon>
    </lineage>
</organism>
<sequence length="73" mass="8528">MLHLISRTKLFRKEISQQSRRINGSSQFESIALCNREKTSLISVKQLEIIPDPWLKNYSSENKQAHCRVTVKI</sequence>
<dbReference type="VEuPathDB" id="FungiDB:BLGHR1_15738"/>
<protein>
    <submittedName>
        <fullName evidence="1">Uncharacterized protein</fullName>
    </submittedName>
</protein>
<dbReference type="AlphaFoldDB" id="A0A383UYW6"/>
<dbReference type="Proteomes" id="UP000275772">
    <property type="component" value="Unassembled WGS sequence"/>
</dbReference>